<reference evidence="6 7" key="1">
    <citation type="submission" date="2018-11" db="EMBL/GenBank/DDBJ databases">
        <authorList>
            <consortium name="Pathogen Informatics"/>
        </authorList>
    </citation>
    <scope>NUCLEOTIDE SEQUENCE [LARGE SCALE GENOMIC DNA]</scope>
    <source>
        <strain evidence="6 7">NCTC10327</strain>
    </source>
</reference>
<feature type="binding site" evidence="5">
    <location>
        <position position="226"/>
    </location>
    <ligand>
        <name>a divalent metal cation</name>
        <dbReference type="ChEBI" id="CHEBI:60240"/>
        <label>1</label>
    </ligand>
</feature>
<dbReference type="STRING" id="1657.ACU20_07370"/>
<feature type="binding site" evidence="5">
    <location>
        <position position="66"/>
    </location>
    <ligand>
        <name>a divalent metal cation</name>
        <dbReference type="ChEBI" id="CHEBI:60240"/>
        <label>1</label>
    </ligand>
</feature>
<evidence type="ECO:0000256" key="4">
    <source>
        <dbReference type="ARBA" id="ARBA00022723"/>
    </source>
</evidence>
<evidence type="ECO:0000256" key="1">
    <source>
        <dbReference type="ARBA" id="ARBA00006964"/>
    </source>
</evidence>
<dbReference type="Pfam" id="PF01784">
    <property type="entry name" value="DUF34_NIF3"/>
    <property type="match status" value="1"/>
</dbReference>
<keyword evidence="4 5" id="KW-0479">Metal-binding</keyword>
<feature type="binding site" evidence="5">
    <location>
        <position position="67"/>
    </location>
    <ligand>
        <name>a divalent metal cation</name>
        <dbReference type="ChEBI" id="CHEBI:60240"/>
        <label>1</label>
    </ligand>
</feature>
<dbReference type="OrthoDB" id="9795763at2"/>
<evidence type="ECO:0000313" key="7">
    <source>
        <dbReference type="Proteomes" id="UP000269974"/>
    </source>
</evidence>
<dbReference type="SUPFAM" id="SSF102705">
    <property type="entry name" value="NIF3 (NGG1p interacting factor 3)-like"/>
    <property type="match status" value="1"/>
</dbReference>
<gene>
    <name evidence="6" type="ORF">NCTC10327_01311</name>
</gene>
<dbReference type="InterPro" id="IPR002678">
    <property type="entry name" value="DUF34/NIF3"/>
</dbReference>
<feature type="binding site" evidence="5">
    <location>
        <position position="222"/>
    </location>
    <ligand>
        <name>a divalent metal cation</name>
        <dbReference type="ChEBI" id="CHEBI:60240"/>
        <label>1</label>
    </ligand>
</feature>
<organism evidence="6 7">
    <name type="scientific">Actinobaculum suis</name>
    <dbReference type="NCBI Taxonomy" id="1657"/>
    <lineage>
        <taxon>Bacteria</taxon>
        <taxon>Bacillati</taxon>
        <taxon>Actinomycetota</taxon>
        <taxon>Actinomycetes</taxon>
        <taxon>Actinomycetales</taxon>
        <taxon>Actinomycetaceae</taxon>
        <taxon>Actinobaculum</taxon>
    </lineage>
</organism>
<protein>
    <recommendedName>
        <fullName evidence="3">GTP cyclohydrolase 1 type 2 homolog</fullName>
    </recommendedName>
</protein>
<dbReference type="PANTHER" id="PTHR13799:SF14">
    <property type="entry name" value="GTP CYCLOHYDROLASE 1 TYPE 2 HOMOLOG"/>
    <property type="match status" value="1"/>
</dbReference>
<feature type="binding site" evidence="5">
    <location>
        <position position="105"/>
    </location>
    <ligand>
        <name>a divalent metal cation</name>
        <dbReference type="ChEBI" id="CHEBI:60240"/>
        <label>1</label>
    </ligand>
</feature>
<dbReference type="Gene3D" id="3.40.1390.30">
    <property type="entry name" value="NIF3 (NGG1p interacting factor 3)-like"/>
    <property type="match status" value="2"/>
</dbReference>
<dbReference type="AlphaFoldDB" id="A0A0K9ERS4"/>
<comment type="subunit">
    <text evidence="2">Homohexamer.</text>
</comment>
<name>A0A0K9ERS4_9ACTO</name>
<dbReference type="Proteomes" id="UP000269974">
    <property type="component" value="Unassembled WGS sequence"/>
</dbReference>
<dbReference type="GO" id="GO:0005737">
    <property type="term" value="C:cytoplasm"/>
    <property type="evidence" value="ECO:0007669"/>
    <property type="project" value="TreeGrafter"/>
</dbReference>
<accession>A0A0K9ERS4</accession>
<evidence type="ECO:0000256" key="3">
    <source>
        <dbReference type="ARBA" id="ARBA00022112"/>
    </source>
</evidence>
<evidence type="ECO:0000256" key="2">
    <source>
        <dbReference type="ARBA" id="ARBA00011643"/>
    </source>
</evidence>
<proteinExistence type="inferred from homology"/>
<comment type="similarity">
    <text evidence="1">Belongs to the GTP cyclohydrolase I type 2/NIF3 family.</text>
</comment>
<comment type="caution">
    <text evidence="6">The sequence shown here is derived from an EMBL/GenBank/DDBJ whole genome shotgun (WGS) entry which is preliminary data.</text>
</comment>
<evidence type="ECO:0000256" key="5">
    <source>
        <dbReference type="PIRSR" id="PIRSR602678-1"/>
    </source>
</evidence>
<dbReference type="EMBL" id="UYIO01000001">
    <property type="protein sequence ID" value="VDG76672.1"/>
    <property type="molecule type" value="Genomic_DNA"/>
</dbReference>
<sequence>MRYTVADVCRAMNEAFPPETAADWDRVGLIAGAPEDTVQKVHFAVDPCAASVEEAIAAGADMLITHHPLYLRGTSSVAATNAKGRWVTRAVRSRLALFAAHTNADVAASTRALAELVGMEIREPLDPETGIGGVGDLPAPVPFGHLVKTFAAKLPDVPAGVLGAGDPEKPIKTLAICSGSGDSLLAAAQASGADAYFTADLRHHPATDHLWNDGCALICATHWASEWPLLAYMREALAEKLPELQTYVSTIPTDAWNIAVRKSTIG</sequence>
<dbReference type="FunFam" id="3.40.1390.30:FF:000001">
    <property type="entry name" value="GTP cyclohydrolase 1 type 2"/>
    <property type="match status" value="1"/>
</dbReference>
<dbReference type="NCBIfam" id="TIGR00486">
    <property type="entry name" value="YbgI_SA1388"/>
    <property type="match status" value="1"/>
</dbReference>
<dbReference type="InterPro" id="IPR036069">
    <property type="entry name" value="DUF34/NIF3_sf"/>
</dbReference>
<dbReference type="PANTHER" id="PTHR13799">
    <property type="entry name" value="NGG1 INTERACTING FACTOR 3"/>
    <property type="match status" value="1"/>
</dbReference>
<dbReference type="RefSeq" id="WP_049620141.1">
    <property type="nucleotide sequence ID" value="NZ_LFUS01000032.1"/>
</dbReference>
<dbReference type="GO" id="GO:0046872">
    <property type="term" value="F:metal ion binding"/>
    <property type="evidence" value="ECO:0007669"/>
    <property type="project" value="UniProtKB-KW"/>
</dbReference>
<evidence type="ECO:0000313" key="6">
    <source>
        <dbReference type="EMBL" id="VDG76672.1"/>
    </source>
</evidence>